<keyword evidence="3" id="KW-1185">Reference proteome</keyword>
<feature type="region of interest" description="Disordered" evidence="1">
    <location>
        <begin position="53"/>
        <end position="79"/>
    </location>
</feature>
<proteinExistence type="predicted"/>
<comment type="caution">
    <text evidence="2">The sequence shown here is derived from an EMBL/GenBank/DDBJ whole genome shotgun (WGS) entry which is preliminary data.</text>
</comment>
<evidence type="ECO:0000313" key="2">
    <source>
        <dbReference type="EMBL" id="KAJ1202913.1"/>
    </source>
</evidence>
<name>A0AAV7VRG2_PLEWA</name>
<reference evidence="2" key="1">
    <citation type="journal article" date="2022" name="bioRxiv">
        <title>Sequencing and chromosome-scale assembly of the giantPleurodeles waltlgenome.</title>
        <authorList>
            <person name="Brown T."/>
            <person name="Elewa A."/>
            <person name="Iarovenko S."/>
            <person name="Subramanian E."/>
            <person name="Araus A.J."/>
            <person name="Petzold A."/>
            <person name="Susuki M."/>
            <person name="Suzuki K.-i.T."/>
            <person name="Hayashi T."/>
            <person name="Toyoda A."/>
            <person name="Oliveira C."/>
            <person name="Osipova E."/>
            <person name="Leigh N.D."/>
            <person name="Simon A."/>
            <person name="Yun M.H."/>
        </authorList>
    </citation>
    <scope>NUCLEOTIDE SEQUENCE</scope>
    <source>
        <strain evidence="2">20211129_DDA</strain>
        <tissue evidence="2">Liver</tissue>
    </source>
</reference>
<accession>A0AAV7VRG2</accession>
<dbReference type="Proteomes" id="UP001066276">
    <property type="component" value="Chromosome 2_1"/>
</dbReference>
<dbReference type="AlphaFoldDB" id="A0AAV7VRG2"/>
<gene>
    <name evidence="2" type="ORF">NDU88_006708</name>
</gene>
<feature type="compositionally biased region" description="Low complexity" evidence="1">
    <location>
        <begin position="65"/>
        <end position="78"/>
    </location>
</feature>
<organism evidence="2 3">
    <name type="scientific">Pleurodeles waltl</name>
    <name type="common">Iberian ribbed newt</name>
    <dbReference type="NCBI Taxonomy" id="8319"/>
    <lineage>
        <taxon>Eukaryota</taxon>
        <taxon>Metazoa</taxon>
        <taxon>Chordata</taxon>
        <taxon>Craniata</taxon>
        <taxon>Vertebrata</taxon>
        <taxon>Euteleostomi</taxon>
        <taxon>Amphibia</taxon>
        <taxon>Batrachia</taxon>
        <taxon>Caudata</taxon>
        <taxon>Salamandroidea</taxon>
        <taxon>Salamandridae</taxon>
        <taxon>Pleurodelinae</taxon>
        <taxon>Pleurodeles</taxon>
    </lineage>
</organism>
<protein>
    <submittedName>
        <fullName evidence="2">Uncharacterized protein</fullName>
    </submittedName>
</protein>
<sequence length="154" mass="16338">MSMAIRFIEAPVSTSADRRSGHLGAQCCLRKHTGPVRGSLKCRFDQRSVSELNGTEGVRDSHLTRAGAPPCAACRGGASSSRRAVARQQGRGLLRLQTRATRRPGPEVWQGSIGHARVAGLRRPLGMTGSAAFGRVLEVRAGGSLQARVRAGQV</sequence>
<evidence type="ECO:0000256" key="1">
    <source>
        <dbReference type="SAM" id="MobiDB-lite"/>
    </source>
</evidence>
<evidence type="ECO:0000313" key="3">
    <source>
        <dbReference type="Proteomes" id="UP001066276"/>
    </source>
</evidence>
<dbReference type="EMBL" id="JANPWB010000003">
    <property type="protein sequence ID" value="KAJ1202913.1"/>
    <property type="molecule type" value="Genomic_DNA"/>
</dbReference>